<dbReference type="Pfam" id="PF10615">
    <property type="entry name" value="DUF2470"/>
    <property type="match status" value="1"/>
</dbReference>
<dbReference type="InterPro" id="IPR019595">
    <property type="entry name" value="DUF2470"/>
</dbReference>
<reference evidence="3" key="1">
    <citation type="journal article" date="2019" name="Int. J. Syst. Evol. Microbiol.">
        <title>The Global Catalogue of Microorganisms (GCM) 10K type strain sequencing project: providing services to taxonomists for standard genome sequencing and annotation.</title>
        <authorList>
            <consortium name="The Broad Institute Genomics Platform"/>
            <consortium name="The Broad Institute Genome Sequencing Center for Infectious Disease"/>
            <person name="Wu L."/>
            <person name="Ma J."/>
        </authorList>
    </citation>
    <scope>NUCLEOTIDE SEQUENCE [LARGE SCALE GENOMIC DNA]</scope>
    <source>
        <strain evidence="3">JCM 13004</strain>
    </source>
</reference>
<name>A0ABP4HQP0_9ACTN</name>
<dbReference type="Gene3D" id="3.20.180.10">
    <property type="entry name" value="PNP-oxidase-like"/>
    <property type="match status" value="1"/>
</dbReference>
<dbReference type="SUPFAM" id="SSF50475">
    <property type="entry name" value="FMN-binding split barrel"/>
    <property type="match status" value="1"/>
</dbReference>
<dbReference type="EMBL" id="BAAALF010000241">
    <property type="protein sequence ID" value="GAA1273686.1"/>
    <property type="molecule type" value="Genomic_DNA"/>
</dbReference>
<proteinExistence type="predicted"/>
<gene>
    <name evidence="2" type="ORF">GCM10009665_71700</name>
</gene>
<sequence length="273" mass="29081">MTPTDGRKLVPTDAERLLGVLAAASSLTVTAREGRYDLLGTDLLCVRPTGVAWLRVPADGPLADAGAPGADPQGRPVLVEWTDVAPAAVRDRVRARVRIAGRIGRPGTDRAGGHGGNGGSGDGTVRLLFEVSRLSLAVRRAPLPGEGPVASGADLLVDVPVSLDELARAHPDPLARFEGALLTHLADDHQDHLAALTRLLDPYLLAGVVRVSPLALDRYGLTLRLEQARTHQDVRLTFDQPAAGVDDVGHRIHALLATAQPRHRRQWVRDRTG</sequence>
<dbReference type="Proteomes" id="UP001500037">
    <property type="component" value="Unassembled WGS sequence"/>
</dbReference>
<comment type="caution">
    <text evidence="2">The sequence shown here is derived from an EMBL/GenBank/DDBJ whole genome shotgun (WGS) entry which is preliminary data.</text>
</comment>
<organism evidence="2 3">
    <name type="scientific">Kitasatospora nipponensis</name>
    <dbReference type="NCBI Taxonomy" id="258049"/>
    <lineage>
        <taxon>Bacteria</taxon>
        <taxon>Bacillati</taxon>
        <taxon>Actinomycetota</taxon>
        <taxon>Actinomycetes</taxon>
        <taxon>Kitasatosporales</taxon>
        <taxon>Streptomycetaceae</taxon>
        <taxon>Kitasatospora</taxon>
    </lineage>
</organism>
<protein>
    <submittedName>
        <fullName evidence="2">DUF2470 domain-containing protein</fullName>
    </submittedName>
</protein>
<accession>A0ABP4HQP0</accession>
<feature type="domain" description="DUF2470" evidence="1">
    <location>
        <begin position="180"/>
        <end position="254"/>
    </location>
</feature>
<keyword evidence="3" id="KW-1185">Reference proteome</keyword>
<dbReference type="InterPro" id="IPR037119">
    <property type="entry name" value="Haem_oxidase_HugZ-like_sf"/>
</dbReference>
<evidence type="ECO:0000313" key="3">
    <source>
        <dbReference type="Proteomes" id="UP001500037"/>
    </source>
</evidence>
<dbReference type="RefSeq" id="WP_344446409.1">
    <property type="nucleotide sequence ID" value="NZ_BAAALF010000241.1"/>
</dbReference>
<evidence type="ECO:0000259" key="1">
    <source>
        <dbReference type="Pfam" id="PF10615"/>
    </source>
</evidence>
<evidence type="ECO:0000313" key="2">
    <source>
        <dbReference type="EMBL" id="GAA1273686.1"/>
    </source>
</evidence>